<evidence type="ECO:0000313" key="2">
    <source>
        <dbReference type="Proteomes" id="UP001183610"/>
    </source>
</evidence>
<reference evidence="2" key="1">
    <citation type="submission" date="2023-07" db="EMBL/GenBank/DDBJ databases">
        <title>30 novel species of actinomycetes from the DSMZ collection.</title>
        <authorList>
            <person name="Nouioui I."/>
        </authorList>
    </citation>
    <scope>NUCLEOTIDE SEQUENCE [LARGE SCALE GENOMIC DNA]</scope>
    <source>
        <strain evidence="2">DSM 41979</strain>
    </source>
</reference>
<organism evidence="1 2">
    <name type="scientific">Streptomyces evansiae</name>
    <dbReference type="NCBI Taxonomy" id="3075535"/>
    <lineage>
        <taxon>Bacteria</taxon>
        <taxon>Bacillati</taxon>
        <taxon>Actinomycetota</taxon>
        <taxon>Actinomycetes</taxon>
        <taxon>Kitasatosporales</taxon>
        <taxon>Streptomycetaceae</taxon>
        <taxon>Streptomyces</taxon>
    </lineage>
</organism>
<protein>
    <submittedName>
        <fullName evidence="1">Transposase</fullName>
    </submittedName>
</protein>
<dbReference type="EMBL" id="JAVRET010000050">
    <property type="protein sequence ID" value="MDT0411406.1"/>
    <property type="molecule type" value="Genomic_DNA"/>
</dbReference>
<proteinExistence type="predicted"/>
<dbReference type="RefSeq" id="WP_010273735.1">
    <property type="nucleotide sequence ID" value="NZ_JAVRET010000050.1"/>
</dbReference>
<keyword evidence="2" id="KW-1185">Reference proteome</keyword>
<dbReference type="Proteomes" id="UP001183610">
    <property type="component" value="Unassembled WGS sequence"/>
</dbReference>
<comment type="caution">
    <text evidence="1">The sequence shown here is derived from an EMBL/GenBank/DDBJ whole genome shotgun (WGS) entry which is preliminary data.</text>
</comment>
<accession>A0ABU2R550</accession>
<sequence>MAAKKAAHEDWRTQVVALVDAGVQEATARKRVKVPIPTKPTVYKGFMAERGDDRYGIEGVAPWWREVGSRVYQSAFLDADAAWKNWLDSFKGKRAGCRVGYPRVAAGWRRSHAPPRERRRCSTAERQAVGQGRAPYINSITCSLLGARRCPPPMAKL</sequence>
<gene>
    <name evidence="1" type="ORF">RM698_20465</name>
</gene>
<evidence type="ECO:0000313" key="1">
    <source>
        <dbReference type="EMBL" id="MDT0411406.1"/>
    </source>
</evidence>
<name>A0ABU2R550_9ACTN</name>